<keyword evidence="2" id="KW-0106">Calcium</keyword>
<keyword evidence="1" id="KW-0677">Repeat</keyword>
<protein>
    <submittedName>
        <fullName evidence="4">Calmodulin</fullName>
    </submittedName>
</protein>
<dbReference type="EMBL" id="VFOZ01000003">
    <property type="protein sequence ID" value="TQL88130.1"/>
    <property type="molecule type" value="Genomic_DNA"/>
</dbReference>
<dbReference type="PANTHER" id="PTHR23050">
    <property type="entry name" value="CALCIUM BINDING PROTEIN"/>
    <property type="match status" value="1"/>
</dbReference>
<evidence type="ECO:0000256" key="1">
    <source>
        <dbReference type="ARBA" id="ARBA00022737"/>
    </source>
</evidence>
<dbReference type="Pfam" id="PF13499">
    <property type="entry name" value="EF-hand_7"/>
    <property type="match status" value="1"/>
</dbReference>
<feature type="domain" description="EF-hand" evidence="3">
    <location>
        <begin position="2"/>
        <end position="37"/>
    </location>
</feature>
<gene>
    <name evidence="4" type="ORF">FB559_8747</name>
</gene>
<feature type="domain" description="EF-hand" evidence="3">
    <location>
        <begin position="38"/>
        <end position="70"/>
    </location>
</feature>
<dbReference type="Gene3D" id="1.10.238.10">
    <property type="entry name" value="EF-hand"/>
    <property type="match status" value="1"/>
</dbReference>
<dbReference type="FunFam" id="1.10.238.10:FF:000001">
    <property type="entry name" value="Calmodulin 1"/>
    <property type="match status" value="1"/>
</dbReference>
<evidence type="ECO:0000259" key="3">
    <source>
        <dbReference type="PROSITE" id="PS50222"/>
    </source>
</evidence>
<dbReference type="InterPro" id="IPR002048">
    <property type="entry name" value="EF_hand_dom"/>
</dbReference>
<organism evidence="4 5">
    <name type="scientific">Actinoallomurus bryophytorum</name>
    <dbReference type="NCBI Taxonomy" id="1490222"/>
    <lineage>
        <taxon>Bacteria</taxon>
        <taxon>Bacillati</taxon>
        <taxon>Actinomycetota</taxon>
        <taxon>Actinomycetes</taxon>
        <taxon>Streptosporangiales</taxon>
        <taxon>Thermomonosporaceae</taxon>
        <taxon>Actinoallomurus</taxon>
    </lineage>
</organism>
<dbReference type="PROSITE" id="PS50222">
    <property type="entry name" value="EF_HAND_2"/>
    <property type="match status" value="2"/>
</dbReference>
<name>A0A543BTI6_9ACTN</name>
<dbReference type="OrthoDB" id="4563420at2"/>
<sequence>MADTSSYAATFEIVDMNKDGHISAAELKQLMTALGEDITDETAAEVVKKMDSNGDGEISLEEFSSYMSQA</sequence>
<evidence type="ECO:0000256" key="2">
    <source>
        <dbReference type="ARBA" id="ARBA00022837"/>
    </source>
</evidence>
<evidence type="ECO:0000313" key="5">
    <source>
        <dbReference type="Proteomes" id="UP000316096"/>
    </source>
</evidence>
<dbReference type="RefSeq" id="WP_141963934.1">
    <property type="nucleotide sequence ID" value="NZ_VFOZ01000003.1"/>
</dbReference>
<dbReference type="PROSITE" id="PS00018">
    <property type="entry name" value="EF_HAND_1"/>
    <property type="match status" value="2"/>
</dbReference>
<proteinExistence type="predicted"/>
<dbReference type="InterPro" id="IPR011992">
    <property type="entry name" value="EF-hand-dom_pair"/>
</dbReference>
<reference evidence="4 5" key="1">
    <citation type="submission" date="2019-06" db="EMBL/GenBank/DDBJ databases">
        <title>Sequencing the genomes of 1000 actinobacteria strains.</title>
        <authorList>
            <person name="Klenk H.-P."/>
        </authorList>
    </citation>
    <scope>NUCLEOTIDE SEQUENCE [LARGE SCALE GENOMIC DNA]</scope>
    <source>
        <strain evidence="4 5">DSM 102200</strain>
    </source>
</reference>
<dbReference type="GO" id="GO:0005509">
    <property type="term" value="F:calcium ion binding"/>
    <property type="evidence" value="ECO:0007669"/>
    <property type="project" value="InterPro"/>
</dbReference>
<dbReference type="InterPro" id="IPR018247">
    <property type="entry name" value="EF_Hand_1_Ca_BS"/>
</dbReference>
<keyword evidence="5" id="KW-1185">Reference proteome</keyword>
<dbReference type="AlphaFoldDB" id="A0A543BTI6"/>
<accession>A0A543BTI6</accession>
<dbReference type="SUPFAM" id="SSF47473">
    <property type="entry name" value="EF-hand"/>
    <property type="match status" value="1"/>
</dbReference>
<comment type="caution">
    <text evidence="4">The sequence shown here is derived from an EMBL/GenBank/DDBJ whole genome shotgun (WGS) entry which is preliminary data.</text>
</comment>
<dbReference type="SMART" id="SM00054">
    <property type="entry name" value="EFh"/>
    <property type="match status" value="2"/>
</dbReference>
<dbReference type="Proteomes" id="UP000316096">
    <property type="component" value="Unassembled WGS sequence"/>
</dbReference>
<dbReference type="InterPro" id="IPR050145">
    <property type="entry name" value="Centrin_CML-like"/>
</dbReference>
<evidence type="ECO:0000313" key="4">
    <source>
        <dbReference type="EMBL" id="TQL88130.1"/>
    </source>
</evidence>
<dbReference type="CDD" id="cd00051">
    <property type="entry name" value="EFh"/>
    <property type="match status" value="1"/>
</dbReference>